<dbReference type="PANTHER" id="PTHR12236">
    <property type="entry name" value="STRUCTURAL CONTITUENT OF CUTICLE"/>
    <property type="match status" value="1"/>
</dbReference>
<proteinExistence type="predicted"/>
<dbReference type="Proteomes" id="UP000283509">
    <property type="component" value="Unassembled WGS sequence"/>
</dbReference>
<reference evidence="4 5" key="2">
    <citation type="submission" date="2019-01" db="EMBL/GenBank/DDBJ databases">
        <title>The decoding of complex shrimp genome reveals the adaptation for benthos swimmer, frequently molting mechanism and breeding impact on genome.</title>
        <authorList>
            <person name="Sun Y."/>
            <person name="Gao Y."/>
            <person name="Yu Y."/>
        </authorList>
    </citation>
    <scope>NUCLEOTIDE SEQUENCE [LARGE SCALE GENOMIC DNA]</scope>
    <source>
        <tissue evidence="4">Muscle</tissue>
    </source>
</reference>
<feature type="non-terminal residue" evidence="4">
    <location>
        <position position="1"/>
    </location>
</feature>
<dbReference type="InterPro" id="IPR051217">
    <property type="entry name" value="Insect_Cuticle_Struc_Prot"/>
</dbReference>
<comment type="caution">
    <text evidence="4">The sequence shown here is derived from an EMBL/GenBank/DDBJ whole genome shotgun (WGS) entry which is preliminary data.</text>
</comment>
<evidence type="ECO:0000313" key="4">
    <source>
        <dbReference type="EMBL" id="ROT78169.1"/>
    </source>
</evidence>
<dbReference type="InterPro" id="IPR031311">
    <property type="entry name" value="CHIT_BIND_RR_consensus"/>
</dbReference>
<reference evidence="4 5" key="1">
    <citation type="submission" date="2018-04" db="EMBL/GenBank/DDBJ databases">
        <authorList>
            <person name="Zhang X."/>
            <person name="Yuan J."/>
            <person name="Li F."/>
            <person name="Xiang J."/>
        </authorList>
    </citation>
    <scope>NUCLEOTIDE SEQUENCE [LARGE SCALE GENOMIC DNA]</scope>
    <source>
        <tissue evidence="4">Muscle</tissue>
    </source>
</reference>
<dbReference type="GO" id="GO:0042302">
    <property type="term" value="F:structural constituent of cuticle"/>
    <property type="evidence" value="ECO:0007669"/>
    <property type="project" value="UniProtKB-UniRule"/>
</dbReference>
<dbReference type="EMBL" id="QCYY01001421">
    <property type="protein sequence ID" value="ROT78169.1"/>
    <property type="molecule type" value="Genomic_DNA"/>
</dbReference>
<evidence type="ECO:0000313" key="5">
    <source>
        <dbReference type="Proteomes" id="UP000283509"/>
    </source>
</evidence>
<dbReference type="PANTHER" id="PTHR12236:SF79">
    <property type="entry name" value="CUTICULAR PROTEIN 50CB-RELATED"/>
    <property type="match status" value="1"/>
</dbReference>
<organism evidence="4 5">
    <name type="scientific">Penaeus vannamei</name>
    <name type="common">Whiteleg shrimp</name>
    <name type="synonym">Litopenaeus vannamei</name>
    <dbReference type="NCBI Taxonomy" id="6689"/>
    <lineage>
        <taxon>Eukaryota</taxon>
        <taxon>Metazoa</taxon>
        <taxon>Ecdysozoa</taxon>
        <taxon>Arthropoda</taxon>
        <taxon>Crustacea</taxon>
        <taxon>Multicrustacea</taxon>
        <taxon>Malacostraca</taxon>
        <taxon>Eumalacostraca</taxon>
        <taxon>Eucarida</taxon>
        <taxon>Decapoda</taxon>
        <taxon>Dendrobranchiata</taxon>
        <taxon>Penaeoidea</taxon>
        <taxon>Penaeidae</taxon>
        <taxon>Penaeus</taxon>
    </lineage>
</organism>
<feature type="transmembrane region" description="Helical" evidence="3">
    <location>
        <begin position="86"/>
        <end position="105"/>
    </location>
</feature>
<keyword evidence="5" id="KW-1185">Reference proteome</keyword>
<keyword evidence="3" id="KW-0812">Transmembrane</keyword>
<dbReference type="PROSITE" id="PS00233">
    <property type="entry name" value="CHIT_BIND_RR_1"/>
    <property type="match status" value="1"/>
</dbReference>
<name>A0A423TNX8_PENVA</name>
<dbReference type="Pfam" id="PF00379">
    <property type="entry name" value="Chitin_bind_4"/>
    <property type="match status" value="1"/>
</dbReference>
<keyword evidence="1 2" id="KW-0193">Cuticle</keyword>
<dbReference type="GO" id="GO:0005615">
    <property type="term" value="C:extracellular space"/>
    <property type="evidence" value="ECO:0007669"/>
    <property type="project" value="TreeGrafter"/>
</dbReference>
<dbReference type="GO" id="GO:0031012">
    <property type="term" value="C:extracellular matrix"/>
    <property type="evidence" value="ECO:0007669"/>
    <property type="project" value="TreeGrafter"/>
</dbReference>
<accession>A0A423TNX8</accession>
<dbReference type="PROSITE" id="PS51155">
    <property type="entry name" value="CHIT_BIND_RR_2"/>
    <property type="match status" value="1"/>
</dbReference>
<dbReference type="OrthoDB" id="6348134at2759"/>
<dbReference type="AlphaFoldDB" id="A0A423TNX8"/>
<keyword evidence="3" id="KW-1133">Transmembrane helix</keyword>
<keyword evidence="3" id="KW-0472">Membrane</keyword>
<sequence>SQGVTITKTPRLKRGSGRRCLGVAEGHAFEAIRRRRRSLGAHNPLGSHAASTMYVKIPTLRPHYSTGILCLSTLLAKKLCGRIQTVIMLWKVLVVAIFMAFVYSAPLPFPESPRSYSKEPGMPFDFAYSVKDDYTGNVFGHAAHSDGIVTSGSYRVLLPDGRTQVVTFSADPHNGYQAEVTYEGEAIYSVPKLSIYL</sequence>
<evidence type="ECO:0000256" key="2">
    <source>
        <dbReference type="PROSITE-ProRule" id="PRU00497"/>
    </source>
</evidence>
<gene>
    <name evidence="4" type="ORF">C7M84_003111</name>
</gene>
<protein>
    <submittedName>
        <fullName evidence="4">Cuticle protein</fullName>
    </submittedName>
</protein>
<evidence type="ECO:0000256" key="3">
    <source>
        <dbReference type="SAM" id="Phobius"/>
    </source>
</evidence>
<evidence type="ECO:0000256" key="1">
    <source>
        <dbReference type="ARBA" id="ARBA00022460"/>
    </source>
</evidence>
<dbReference type="InterPro" id="IPR000618">
    <property type="entry name" value="Insect_cuticle"/>
</dbReference>